<proteinExistence type="predicted"/>
<evidence type="ECO:0000313" key="2">
    <source>
        <dbReference type="Proteomes" id="UP000194882"/>
    </source>
</evidence>
<gene>
    <name evidence="1" type="ORF">BK754_28335</name>
</gene>
<dbReference type="EMBL" id="NFDT01000223">
    <property type="protein sequence ID" value="OTY85443.1"/>
    <property type="molecule type" value="Genomic_DNA"/>
</dbReference>
<dbReference type="Proteomes" id="UP000194882">
    <property type="component" value="Unassembled WGS sequence"/>
</dbReference>
<comment type="caution">
    <text evidence="1">The sequence shown here is derived from an EMBL/GenBank/DDBJ whole genome shotgun (WGS) entry which is preliminary data.</text>
</comment>
<accession>A0A9X6IIV2</accession>
<reference evidence="1 2" key="1">
    <citation type="submission" date="2016-10" db="EMBL/GenBank/DDBJ databases">
        <title>Comparative genomics of Bacillus thuringiensis reveals a path to pathogens against multiple invertebrate hosts.</title>
        <authorList>
            <person name="Zheng J."/>
            <person name="Gao Q."/>
            <person name="Liu H."/>
            <person name="Peng D."/>
            <person name="Ruan L."/>
            <person name="Sun M."/>
        </authorList>
    </citation>
    <scope>NUCLEOTIDE SEQUENCE [LARGE SCALE GENOMIC DNA]</scope>
    <source>
        <strain evidence="1">BGSC 4I4</strain>
    </source>
</reference>
<evidence type="ECO:0000313" key="1">
    <source>
        <dbReference type="EMBL" id="OTY85443.1"/>
    </source>
</evidence>
<sequence>MILALIAGNHGLAIWYNRAFKTGLIGFESLLNHFFYSYKLRNRTFASLVFSTIRAKINEVTT</sequence>
<dbReference type="AlphaFoldDB" id="A0A9X6IIV2"/>
<protein>
    <submittedName>
        <fullName evidence="1">Uncharacterized protein</fullName>
    </submittedName>
</protein>
<organism evidence="1 2">
    <name type="scientific">Bacillus thuringiensis serovar subtoxicus</name>
    <dbReference type="NCBI Taxonomy" id="475791"/>
    <lineage>
        <taxon>Bacteria</taxon>
        <taxon>Bacillati</taxon>
        <taxon>Bacillota</taxon>
        <taxon>Bacilli</taxon>
        <taxon>Bacillales</taxon>
        <taxon>Bacillaceae</taxon>
        <taxon>Bacillus</taxon>
        <taxon>Bacillus cereus group</taxon>
    </lineage>
</organism>
<name>A0A9X6IIV2_BACTU</name>